<protein>
    <submittedName>
        <fullName evidence="1">Uncharacterized protein</fullName>
    </submittedName>
</protein>
<dbReference type="Proteomes" id="UP000030014">
    <property type="component" value="Unassembled WGS sequence"/>
</dbReference>
<proteinExistence type="predicted"/>
<dbReference type="RefSeq" id="WP_039258190.1">
    <property type="nucleotide sequence ID" value="NZ_JDRY01000034.1"/>
</dbReference>
<evidence type="ECO:0000313" key="2">
    <source>
        <dbReference type="Proteomes" id="UP000030014"/>
    </source>
</evidence>
<organism evidence="1 2">
    <name type="scientific">Clostridium botulinum C/D str. DC5</name>
    <dbReference type="NCBI Taxonomy" id="1443128"/>
    <lineage>
        <taxon>Bacteria</taxon>
        <taxon>Bacillati</taxon>
        <taxon>Bacillota</taxon>
        <taxon>Clostridia</taxon>
        <taxon>Eubacteriales</taxon>
        <taxon>Clostridiaceae</taxon>
        <taxon>Clostridium</taxon>
    </lineage>
</organism>
<sequence>MIIDTEVSIALKNSIGQYDMKRISIFKINAVTETFKYIYLASVSKREIQFKIKCPICGEYHYYSYDIMSFLRGSMTIGGCEKLGYPIFFIGQKQKVEDKINKYREVNENIYVMI</sequence>
<dbReference type="EMBL" id="JDRY01000034">
    <property type="protein sequence ID" value="KGM99417.1"/>
    <property type="molecule type" value="Genomic_DNA"/>
</dbReference>
<gene>
    <name evidence="1" type="ORF">Z955_07605</name>
</gene>
<accession>A0A0A0IEL7</accession>
<reference evidence="1 2" key="1">
    <citation type="submission" date="2014-01" db="EMBL/GenBank/DDBJ databases">
        <title>Plasmidome dynamics in the species complex Clostridium novyi sensu lato converts strains of independent lineages into distinctly different pathogens.</title>
        <authorList>
            <person name="Skarin H."/>
            <person name="Segerman B."/>
        </authorList>
    </citation>
    <scope>NUCLEOTIDE SEQUENCE [LARGE SCALE GENOMIC DNA]</scope>
    <source>
        <strain evidence="1 2">DC5</strain>
    </source>
</reference>
<evidence type="ECO:0000313" key="1">
    <source>
        <dbReference type="EMBL" id="KGM99417.1"/>
    </source>
</evidence>
<name>A0A0A0IEL7_CLOBO</name>
<comment type="caution">
    <text evidence="1">The sequence shown here is derived from an EMBL/GenBank/DDBJ whole genome shotgun (WGS) entry which is preliminary data.</text>
</comment>
<dbReference type="AlphaFoldDB" id="A0A0A0IEL7"/>